<keyword evidence="8" id="KW-0010">Activator</keyword>
<dbReference type="GO" id="GO:0006915">
    <property type="term" value="P:apoptotic process"/>
    <property type="evidence" value="ECO:0007669"/>
    <property type="project" value="UniProtKB-KW"/>
</dbReference>
<feature type="binding site" evidence="11">
    <location>
        <position position="588"/>
    </location>
    <ligand>
        <name>Zn(2+)</name>
        <dbReference type="ChEBI" id="CHEBI:29105"/>
    </ligand>
</feature>
<evidence type="ECO:0000256" key="6">
    <source>
        <dbReference type="ARBA" id="ARBA00023015"/>
    </source>
</evidence>
<feature type="binding site" evidence="11">
    <location>
        <position position="592"/>
    </location>
    <ligand>
        <name>Zn(2+)</name>
        <dbReference type="ChEBI" id="CHEBI:29105"/>
    </ligand>
</feature>
<dbReference type="InterPro" id="IPR008967">
    <property type="entry name" value="p53-like_TF_DNA-bd_sf"/>
</dbReference>
<evidence type="ECO:0000256" key="4">
    <source>
        <dbReference type="ARBA" id="ARBA00022723"/>
    </source>
</evidence>
<dbReference type="GO" id="GO:0046872">
    <property type="term" value="F:metal ion binding"/>
    <property type="evidence" value="ECO:0007669"/>
    <property type="project" value="UniProtKB-KW"/>
</dbReference>
<dbReference type="PANTHER" id="PTHR11447">
    <property type="entry name" value="CELLULAR TUMOR ANTIGEN P53"/>
    <property type="match status" value="1"/>
</dbReference>
<evidence type="ECO:0000256" key="5">
    <source>
        <dbReference type="ARBA" id="ARBA00022833"/>
    </source>
</evidence>
<dbReference type="EMBL" id="CAKOGL010000013">
    <property type="protein sequence ID" value="CAH2094106.1"/>
    <property type="molecule type" value="Genomic_DNA"/>
</dbReference>
<evidence type="ECO:0000259" key="13">
    <source>
        <dbReference type="Pfam" id="PF00870"/>
    </source>
</evidence>
<evidence type="ECO:0000256" key="7">
    <source>
        <dbReference type="ARBA" id="ARBA00023125"/>
    </source>
</evidence>
<evidence type="ECO:0000313" key="15">
    <source>
        <dbReference type="Proteomes" id="UP001153954"/>
    </source>
</evidence>
<keyword evidence="9" id="KW-0804">Transcription</keyword>
<evidence type="ECO:0000256" key="11">
    <source>
        <dbReference type="PIRSR" id="PIRSR602117-1"/>
    </source>
</evidence>
<feature type="domain" description="p53 DNA-binding" evidence="13">
    <location>
        <begin position="532"/>
        <end position="638"/>
    </location>
</feature>
<comment type="subcellular location">
    <subcellularLocation>
        <location evidence="1">Nucleus</location>
    </subcellularLocation>
</comment>
<dbReference type="InterPro" id="IPR002117">
    <property type="entry name" value="p53_tumour_suppressor"/>
</dbReference>
<sequence length="749" mass="82047">MECNFPVNFKWDRISEDEHLYVRATPVFSELSQAQKRVERCIQHSHQTYNTSASPSPSSSRSVSPRSGAQDVRFVESGDGNEAGGSWPRDSTSYAVLASPKRQEEMNISEPSVAQPTTSYAKVAAKPPSPPKQQASQPVAATGATTPRSFYPPLVVECLPNWTKHFKALKEKLGHIPNARPFGKGVRFLPKTEVEFRKVQSYLVSAAAKDPAISWYCYSPTNELPTKAALRGLPADTPPEEIVKALQEHGFPAQRARPIRPKKGRPGCLFYIQLAHLPLEELAKLYAIEELLNMPGLIFEAWRGRTGPSQCHRCQAFGHSSANCHRPQKCVRCAGEHNAGDCTRRRDEPPTCANCAQSHTANDRRCVVFKREARKRGQTIAPPLPAPKPAPHQSSKHRKPQKETPTEKSLAPIVNVVVEEPIVNNEVATLTAPANPPTQKGKPQKKKKRSKKKKPTVQNEGRIPAASSTPRVDAEGKKETTTAKTVVTAGTEGLRGTQPIAAQATESREPPKAAQPVSSITGQPLQHNSHKLALDALMEQHVIKNVLRSARAGGADVHYCGRADEPDSWLSVLVHLPAPQPHAFHFVCKNSCSSGINRRPIDIIFTLEDMSGQVLGRQSVGARVCSCPKRDMTSDEKHFSGGKRALPPPAPAPAPALAPPRAGPATDAPPPAKRRLRDVTDEDVVINLPAMQVYGSRTALTGLTVMINMMKQTRDAKPNHTNLRNCINELENLVEREEFQISNVRDTST</sequence>
<feature type="compositionally biased region" description="Basic residues" evidence="12">
    <location>
        <begin position="442"/>
        <end position="455"/>
    </location>
</feature>
<dbReference type="PANTHER" id="PTHR11447:SF16">
    <property type="entry name" value="P53 PROTEIN LONG FORM VARIANT 1"/>
    <property type="match status" value="1"/>
</dbReference>
<evidence type="ECO:0000256" key="8">
    <source>
        <dbReference type="ARBA" id="ARBA00023159"/>
    </source>
</evidence>
<dbReference type="GO" id="GO:0000981">
    <property type="term" value="F:DNA-binding transcription factor activity, RNA polymerase II-specific"/>
    <property type="evidence" value="ECO:0007669"/>
    <property type="project" value="TreeGrafter"/>
</dbReference>
<evidence type="ECO:0000256" key="3">
    <source>
        <dbReference type="ARBA" id="ARBA00022703"/>
    </source>
</evidence>
<evidence type="ECO:0000256" key="12">
    <source>
        <dbReference type="SAM" id="MobiDB-lite"/>
    </source>
</evidence>
<feature type="region of interest" description="Disordered" evidence="12">
    <location>
        <begin position="631"/>
        <end position="678"/>
    </location>
</feature>
<comment type="similarity">
    <text evidence="2">Belongs to the p53 family.</text>
</comment>
<feature type="compositionally biased region" description="Low complexity" evidence="12">
    <location>
        <begin position="121"/>
        <end position="141"/>
    </location>
</feature>
<feature type="compositionally biased region" description="Low complexity" evidence="12">
    <location>
        <begin position="482"/>
        <end position="492"/>
    </location>
</feature>
<gene>
    <name evidence="14" type="ORF">EEDITHA_LOCUS9707</name>
</gene>
<evidence type="ECO:0000313" key="14">
    <source>
        <dbReference type="EMBL" id="CAH2094106.1"/>
    </source>
</evidence>
<dbReference type="Pfam" id="PF00870">
    <property type="entry name" value="P53"/>
    <property type="match status" value="1"/>
</dbReference>
<keyword evidence="15" id="KW-1185">Reference proteome</keyword>
<feature type="region of interest" description="Disordered" evidence="12">
    <location>
        <begin position="46"/>
        <end position="69"/>
    </location>
</feature>
<proteinExistence type="inferred from homology"/>
<keyword evidence="4 11" id="KW-0479">Metal-binding</keyword>
<evidence type="ECO:0000256" key="2">
    <source>
        <dbReference type="ARBA" id="ARBA00006167"/>
    </source>
</evidence>
<dbReference type="GO" id="GO:0000978">
    <property type="term" value="F:RNA polymerase II cis-regulatory region sequence-specific DNA binding"/>
    <property type="evidence" value="ECO:0007669"/>
    <property type="project" value="TreeGrafter"/>
</dbReference>
<comment type="cofactor">
    <cofactor evidence="11">
        <name>Zn(2+)</name>
        <dbReference type="ChEBI" id="CHEBI:29105"/>
    </cofactor>
    <text evidence="11">Binds 1 zinc ion per subunit.</text>
</comment>
<dbReference type="Proteomes" id="UP001153954">
    <property type="component" value="Unassembled WGS sequence"/>
</dbReference>
<dbReference type="InterPro" id="IPR012346">
    <property type="entry name" value="p53/RUNT-type_TF_DNA-bd_sf"/>
</dbReference>
<feature type="compositionally biased region" description="Polar residues" evidence="12">
    <location>
        <begin position="109"/>
        <end position="120"/>
    </location>
</feature>
<keyword evidence="5 11" id="KW-0862">Zinc</keyword>
<comment type="caution">
    <text evidence="14">The sequence shown here is derived from an EMBL/GenBank/DDBJ whole genome shotgun (WGS) entry which is preliminary data.</text>
</comment>
<keyword evidence="7" id="KW-0238">DNA-binding</keyword>
<feature type="compositionally biased region" description="Low complexity" evidence="12">
    <location>
        <begin position="52"/>
        <end position="67"/>
    </location>
</feature>
<feature type="compositionally biased region" description="Pro residues" evidence="12">
    <location>
        <begin position="646"/>
        <end position="671"/>
    </location>
</feature>
<feature type="region of interest" description="Disordered" evidence="12">
    <location>
        <begin position="428"/>
        <end position="524"/>
    </location>
</feature>
<accession>A0AAU9U4W6</accession>
<evidence type="ECO:0000256" key="9">
    <source>
        <dbReference type="ARBA" id="ARBA00023163"/>
    </source>
</evidence>
<feature type="region of interest" description="Disordered" evidence="12">
    <location>
        <begin position="374"/>
        <end position="412"/>
    </location>
</feature>
<dbReference type="Gene3D" id="2.60.40.720">
    <property type="match status" value="2"/>
</dbReference>
<protein>
    <recommendedName>
        <fullName evidence="13">p53 DNA-binding domain-containing protein</fullName>
    </recommendedName>
</protein>
<keyword evidence="3" id="KW-0053">Apoptosis</keyword>
<evidence type="ECO:0000256" key="10">
    <source>
        <dbReference type="ARBA" id="ARBA00023242"/>
    </source>
</evidence>
<feature type="compositionally biased region" description="Basic and acidic residues" evidence="12">
    <location>
        <begin position="472"/>
        <end position="481"/>
    </location>
</feature>
<dbReference type="InterPro" id="IPR011615">
    <property type="entry name" value="p53_DNA-bd"/>
</dbReference>
<dbReference type="SUPFAM" id="SSF49417">
    <property type="entry name" value="p53-like transcription factors"/>
    <property type="match status" value="1"/>
</dbReference>
<name>A0AAU9U4W6_EUPED</name>
<feature type="region of interest" description="Disordered" evidence="12">
    <location>
        <begin position="101"/>
        <end position="144"/>
    </location>
</feature>
<dbReference type="AlphaFoldDB" id="A0AAU9U4W6"/>
<organism evidence="14 15">
    <name type="scientific">Euphydryas editha</name>
    <name type="common">Edith's checkerspot</name>
    <dbReference type="NCBI Taxonomy" id="104508"/>
    <lineage>
        <taxon>Eukaryota</taxon>
        <taxon>Metazoa</taxon>
        <taxon>Ecdysozoa</taxon>
        <taxon>Arthropoda</taxon>
        <taxon>Hexapoda</taxon>
        <taxon>Insecta</taxon>
        <taxon>Pterygota</taxon>
        <taxon>Neoptera</taxon>
        <taxon>Endopterygota</taxon>
        <taxon>Lepidoptera</taxon>
        <taxon>Glossata</taxon>
        <taxon>Ditrysia</taxon>
        <taxon>Papilionoidea</taxon>
        <taxon>Nymphalidae</taxon>
        <taxon>Nymphalinae</taxon>
        <taxon>Euphydryas</taxon>
    </lineage>
</organism>
<keyword evidence="10" id="KW-0539">Nucleus</keyword>
<reference evidence="14" key="1">
    <citation type="submission" date="2022-03" db="EMBL/GenBank/DDBJ databases">
        <authorList>
            <person name="Tunstrom K."/>
        </authorList>
    </citation>
    <scope>NUCLEOTIDE SEQUENCE</scope>
</reference>
<keyword evidence="6" id="KW-0805">Transcription regulation</keyword>
<evidence type="ECO:0000256" key="1">
    <source>
        <dbReference type="ARBA" id="ARBA00004123"/>
    </source>
</evidence>
<dbReference type="GO" id="GO:0005634">
    <property type="term" value="C:nucleus"/>
    <property type="evidence" value="ECO:0007669"/>
    <property type="project" value="UniProtKB-SubCell"/>
</dbReference>